<gene>
    <name evidence="1" type="ORF">BK671_03315</name>
</gene>
<evidence type="ECO:0000313" key="2">
    <source>
        <dbReference type="Proteomes" id="UP000285757"/>
    </source>
</evidence>
<proteinExistence type="predicted"/>
<dbReference type="Proteomes" id="UP000285757">
    <property type="component" value="Unassembled WGS sequence"/>
</dbReference>
<dbReference type="AlphaFoldDB" id="A0A423LT68"/>
<comment type="caution">
    <text evidence="1">The sequence shown here is derived from an EMBL/GenBank/DDBJ whole genome shotgun (WGS) entry which is preliminary data.</text>
</comment>
<accession>A0A423LT68</accession>
<protein>
    <submittedName>
        <fullName evidence="1">Uncharacterized protein</fullName>
    </submittedName>
</protein>
<sequence>MNNKFVNTTPESGLCAWHPPMFPMCKALGIFTIRTYDILFTSRKPIPANHENERDGFMFRVPSSWRDMQVVHTETGAVEKVQMRIAGIGNRFDVLGNPPGTDAWGPRWSTWPYAPAPCVSTNYSAGNSSYMLWFWVVPEGTGTCSRKALMDVPAMKTVTFEYAYEIRNPNPLTMSTGQYIGSMIYTIGPGMDFDFGDVMIPNDNTLTFNVTLDVQHALKIEIPPGGNRVVLEPQGGWQSWLNNNSQPARLFRDQTFNISASSRFKMKLECGQEMGDTCGLRNAVNHQVPMQISVSLPNGLTRADGSPVNRQPLLLSGAGTELFQPGFYVDRKPGTLHFEVGREDTKEMLKHGGSQYSGTATVVWDSEV</sequence>
<organism evidence="1 2">
    <name type="scientific">Pseudomonas fluorescens</name>
    <dbReference type="NCBI Taxonomy" id="294"/>
    <lineage>
        <taxon>Bacteria</taxon>
        <taxon>Pseudomonadati</taxon>
        <taxon>Pseudomonadota</taxon>
        <taxon>Gammaproteobacteria</taxon>
        <taxon>Pseudomonadales</taxon>
        <taxon>Pseudomonadaceae</taxon>
        <taxon>Pseudomonas</taxon>
    </lineage>
</organism>
<evidence type="ECO:0000313" key="1">
    <source>
        <dbReference type="EMBL" id="RON71500.1"/>
    </source>
</evidence>
<name>A0A423LT68_PSEFL</name>
<reference evidence="1 2" key="1">
    <citation type="submission" date="2016-10" db="EMBL/GenBank/DDBJ databases">
        <title>Comparative genome analysis of multiple Pseudomonas spp. focuses on biocontrol and plant growth promoting traits.</title>
        <authorList>
            <person name="Tao X.-Y."/>
            <person name="Taylor C.G."/>
        </authorList>
    </citation>
    <scope>NUCLEOTIDE SEQUENCE [LARGE SCALE GENOMIC DNA]</scope>
    <source>
        <strain evidence="1 2">24D3</strain>
    </source>
</reference>
<dbReference type="EMBL" id="MOBU01000003">
    <property type="protein sequence ID" value="RON71500.1"/>
    <property type="molecule type" value="Genomic_DNA"/>
</dbReference>